<dbReference type="AlphaFoldDB" id="A0A517PUP0"/>
<proteinExistence type="predicted"/>
<evidence type="ECO:0000313" key="2">
    <source>
        <dbReference type="EMBL" id="QDT23089.1"/>
    </source>
</evidence>
<keyword evidence="1" id="KW-0812">Transmembrane</keyword>
<name>A0A517PUP0_9PLAN</name>
<feature type="transmembrane region" description="Helical" evidence="1">
    <location>
        <begin position="66"/>
        <end position="90"/>
    </location>
</feature>
<feature type="transmembrane region" description="Helical" evidence="1">
    <location>
        <begin position="15"/>
        <end position="37"/>
    </location>
</feature>
<keyword evidence="1" id="KW-1133">Transmembrane helix</keyword>
<dbReference type="RefSeq" id="WP_145189976.1">
    <property type="nucleotide sequence ID" value="NZ_CP036266.1"/>
</dbReference>
<dbReference type="OrthoDB" id="10018183at2"/>
<feature type="transmembrane region" description="Helical" evidence="1">
    <location>
        <begin position="136"/>
        <end position="161"/>
    </location>
</feature>
<feature type="transmembrane region" description="Helical" evidence="1">
    <location>
        <begin position="102"/>
        <end position="124"/>
    </location>
</feature>
<evidence type="ECO:0000313" key="3">
    <source>
        <dbReference type="Proteomes" id="UP000320421"/>
    </source>
</evidence>
<reference evidence="2 3" key="1">
    <citation type="submission" date="2019-02" db="EMBL/GenBank/DDBJ databases">
        <title>Deep-cultivation of Planctomycetes and their phenomic and genomic characterization uncovers novel biology.</title>
        <authorList>
            <person name="Wiegand S."/>
            <person name="Jogler M."/>
            <person name="Boedeker C."/>
            <person name="Pinto D."/>
            <person name="Vollmers J."/>
            <person name="Rivas-Marin E."/>
            <person name="Kohn T."/>
            <person name="Peeters S.H."/>
            <person name="Heuer A."/>
            <person name="Rast P."/>
            <person name="Oberbeckmann S."/>
            <person name="Bunk B."/>
            <person name="Jeske O."/>
            <person name="Meyerdierks A."/>
            <person name="Storesund J.E."/>
            <person name="Kallscheuer N."/>
            <person name="Luecker S."/>
            <person name="Lage O.M."/>
            <person name="Pohl T."/>
            <person name="Merkel B.J."/>
            <person name="Hornburger P."/>
            <person name="Mueller R.-W."/>
            <person name="Bruemmer F."/>
            <person name="Labrenz M."/>
            <person name="Spormann A.M."/>
            <person name="Op den Camp H."/>
            <person name="Overmann J."/>
            <person name="Amann R."/>
            <person name="Jetten M.S.M."/>
            <person name="Mascher T."/>
            <person name="Medema M.H."/>
            <person name="Devos D.P."/>
            <person name="Kaster A.-K."/>
            <person name="Ovreas L."/>
            <person name="Rohde M."/>
            <person name="Galperin M.Y."/>
            <person name="Jogler C."/>
        </authorList>
    </citation>
    <scope>NUCLEOTIDE SEQUENCE [LARGE SCALE GENOMIC DNA]</scope>
    <source>
        <strain evidence="2 3">HG66A1</strain>
    </source>
</reference>
<dbReference type="EMBL" id="CP036266">
    <property type="protein sequence ID" value="QDT23089.1"/>
    <property type="molecule type" value="Genomic_DNA"/>
</dbReference>
<gene>
    <name evidence="2" type="ORF">HG66A1_49030</name>
</gene>
<keyword evidence="3" id="KW-1185">Reference proteome</keyword>
<sequence length="164" mass="17012">MLNATSLVLAAAEPLLAFFCVLFVAVPIGLAIGAVILRAAISLFNKFAGFGEDHLSRVPEPEMLKAMGIVFITGLVNWVVGFIIGLFGAVALKEVGQPWAELLPALFSLPFSFLVASALLAGLLPTTFVRGMGVAACQYLISILIAVVIGVIFVIIAALVAGAA</sequence>
<protein>
    <submittedName>
        <fullName evidence="2">Uncharacterized protein</fullName>
    </submittedName>
</protein>
<accession>A0A517PUP0</accession>
<keyword evidence="1" id="KW-0472">Membrane</keyword>
<dbReference type="Proteomes" id="UP000320421">
    <property type="component" value="Chromosome"/>
</dbReference>
<evidence type="ECO:0000256" key="1">
    <source>
        <dbReference type="SAM" id="Phobius"/>
    </source>
</evidence>
<organism evidence="2 3">
    <name type="scientific">Gimesia chilikensis</name>
    <dbReference type="NCBI Taxonomy" id="2605989"/>
    <lineage>
        <taxon>Bacteria</taxon>
        <taxon>Pseudomonadati</taxon>
        <taxon>Planctomycetota</taxon>
        <taxon>Planctomycetia</taxon>
        <taxon>Planctomycetales</taxon>
        <taxon>Planctomycetaceae</taxon>
        <taxon>Gimesia</taxon>
    </lineage>
</organism>